<dbReference type="Proteomes" id="UP000002059">
    <property type="component" value="Partially assembled WGS sequence"/>
</dbReference>
<organism evidence="1 2">
    <name type="scientific">Paracoccidioides lutzii (strain ATCC MYA-826 / Pb01)</name>
    <name type="common">Paracoccidioides brasiliensis</name>
    <dbReference type="NCBI Taxonomy" id="502779"/>
    <lineage>
        <taxon>Eukaryota</taxon>
        <taxon>Fungi</taxon>
        <taxon>Dikarya</taxon>
        <taxon>Ascomycota</taxon>
        <taxon>Pezizomycotina</taxon>
        <taxon>Eurotiomycetes</taxon>
        <taxon>Eurotiomycetidae</taxon>
        <taxon>Onygenales</taxon>
        <taxon>Ajellomycetaceae</taxon>
        <taxon>Paracoccidioides</taxon>
    </lineage>
</organism>
<dbReference type="EMBL" id="KN293992">
    <property type="protein sequence ID" value="KGQ02185.1"/>
    <property type="molecule type" value="Genomic_DNA"/>
</dbReference>
<keyword evidence="2" id="KW-1185">Reference proteome</keyword>
<name>A0A0A2V7Z9_PARBA</name>
<dbReference type="KEGG" id="pbl:PAAG_11141"/>
<dbReference type="VEuPathDB" id="FungiDB:PAAG_11141"/>
<evidence type="ECO:0000313" key="2">
    <source>
        <dbReference type="Proteomes" id="UP000002059"/>
    </source>
</evidence>
<dbReference type="HOGENOM" id="CLU_2705490_0_0_1"/>
<proteinExistence type="predicted"/>
<protein>
    <submittedName>
        <fullName evidence="1">Uncharacterized protein</fullName>
    </submittedName>
</protein>
<accession>A0A0A2V7Z9</accession>
<reference evidence="1 2" key="1">
    <citation type="journal article" date="2011" name="PLoS Genet.">
        <title>Comparative genomic analysis of human fungal pathogens causing paracoccidioidomycosis.</title>
        <authorList>
            <person name="Desjardins C.A."/>
            <person name="Champion M.D."/>
            <person name="Holder J.W."/>
            <person name="Muszewska A."/>
            <person name="Goldberg J."/>
            <person name="Bailao A.M."/>
            <person name="Brigido M.M."/>
            <person name="Ferreira M.E."/>
            <person name="Garcia A.M."/>
            <person name="Grynberg M."/>
            <person name="Gujja S."/>
            <person name="Heiman D.I."/>
            <person name="Henn M.R."/>
            <person name="Kodira C.D."/>
            <person name="Leon-Narvaez H."/>
            <person name="Longo L.V."/>
            <person name="Ma L.J."/>
            <person name="Malavazi I."/>
            <person name="Matsuo A.L."/>
            <person name="Morais F.V."/>
            <person name="Pereira M."/>
            <person name="Rodriguez-Brito S."/>
            <person name="Sakthikumar S."/>
            <person name="Salem-Izacc S.M."/>
            <person name="Sykes S.M."/>
            <person name="Teixeira M.M."/>
            <person name="Vallejo M.C."/>
            <person name="Walter M.E."/>
            <person name="Yandava C."/>
            <person name="Young S."/>
            <person name="Zeng Q."/>
            <person name="Zucker J."/>
            <person name="Felipe M.S."/>
            <person name="Goldman G.H."/>
            <person name="Haas B.J."/>
            <person name="McEwen J.G."/>
            <person name="Nino-Vega G."/>
            <person name="Puccia R."/>
            <person name="San-Blas G."/>
            <person name="Soares C.M."/>
            <person name="Birren B.W."/>
            <person name="Cuomo C.A."/>
        </authorList>
    </citation>
    <scope>NUCLEOTIDE SEQUENCE [LARGE SCALE GENOMIC DNA]</scope>
    <source>
        <strain evidence="2">ATCC MYA-826 / Pb01</strain>
    </source>
</reference>
<sequence>MRFMVTGKDKLDRVVERQSPGGLTLMKEMRKENMDREEGMDLAFRNIMGDLSVVQSIAATCWRMFESWMVSGM</sequence>
<dbReference type="RefSeq" id="XP_015703645.1">
    <property type="nucleotide sequence ID" value="XM_015846841.1"/>
</dbReference>
<gene>
    <name evidence="1" type="ORF">PAAG_11141</name>
</gene>
<dbReference type="GeneID" id="26970249"/>
<evidence type="ECO:0000313" key="1">
    <source>
        <dbReference type="EMBL" id="KGQ02185.1"/>
    </source>
</evidence>
<dbReference type="AlphaFoldDB" id="A0A0A2V7Z9"/>
<dbReference type="OrthoDB" id="10523804at2759"/>